<dbReference type="InterPro" id="IPR000014">
    <property type="entry name" value="PAS"/>
</dbReference>
<dbReference type="InterPro" id="IPR001610">
    <property type="entry name" value="PAC"/>
</dbReference>
<dbReference type="PANTHER" id="PTHR43304">
    <property type="entry name" value="PHYTOCHROME-LIKE PROTEIN CPH1"/>
    <property type="match status" value="1"/>
</dbReference>
<keyword evidence="9" id="KW-1185">Reference proteome</keyword>
<keyword evidence="5 8" id="KW-0418">Kinase</keyword>
<dbReference type="SUPFAM" id="SSF55781">
    <property type="entry name" value="GAF domain-like"/>
    <property type="match status" value="1"/>
</dbReference>
<accession>H8I4T4</accession>
<dbReference type="Pfam" id="PF13426">
    <property type="entry name" value="PAS_9"/>
    <property type="match status" value="2"/>
</dbReference>
<dbReference type="InterPro" id="IPR029016">
    <property type="entry name" value="GAF-like_dom_sf"/>
</dbReference>
<evidence type="ECO:0000256" key="3">
    <source>
        <dbReference type="ARBA" id="ARBA00022553"/>
    </source>
</evidence>
<organism evidence="8 9">
    <name type="scientific">Methanocella conradii (strain DSM 24694 / JCM 17849 / CGMCC 1.5162 / HZ254)</name>
    <dbReference type="NCBI Taxonomy" id="1041930"/>
    <lineage>
        <taxon>Archaea</taxon>
        <taxon>Methanobacteriati</taxon>
        <taxon>Methanobacteriota</taxon>
        <taxon>Stenosarchaea group</taxon>
        <taxon>Methanomicrobia</taxon>
        <taxon>Methanocellales</taxon>
        <taxon>Methanocellaceae</taxon>
        <taxon>Methanocella</taxon>
    </lineage>
</organism>
<dbReference type="PROSITE" id="PS50113">
    <property type="entry name" value="PAC"/>
    <property type="match status" value="2"/>
</dbReference>
<dbReference type="Proteomes" id="UP000005233">
    <property type="component" value="Chromosome"/>
</dbReference>
<dbReference type="Pfam" id="PF08447">
    <property type="entry name" value="PAS_3"/>
    <property type="match status" value="2"/>
</dbReference>
<keyword evidence="3" id="KW-0597">Phosphoprotein</keyword>
<evidence type="ECO:0000256" key="4">
    <source>
        <dbReference type="ARBA" id="ARBA00022679"/>
    </source>
</evidence>
<dbReference type="eggNOG" id="arCOG06918">
    <property type="taxonomic scope" value="Archaea"/>
</dbReference>
<dbReference type="AlphaFoldDB" id="H8I4T4"/>
<dbReference type="EMBL" id="CP003243">
    <property type="protein sequence ID" value="AFD00679.1"/>
    <property type="molecule type" value="Genomic_DNA"/>
</dbReference>
<dbReference type="SUPFAM" id="SSF55785">
    <property type="entry name" value="PYP-like sensor domain (PAS domain)"/>
    <property type="match status" value="4"/>
</dbReference>
<evidence type="ECO:0000256" key="1">
    <source>
        <dbReference type="ARBA" id="ARBA00000085"/>
    </source>
</evidence>
<evidence type="ECO:0000259" key="7">
    <source>
        <dbReference type="PROSITE" id="PS50113"/>
    </source>
</evidence>
<evidence type="ECO:0000259" key="6">
    <source>
        <dbReference type="PROSITE" id="PS50112"/>
    </source>
</evidence>
<evidence type="ECO:0000256" key="2">
    <source>
        <dbReference type="ARBA" id="ARBA00012438"/>
    </source>
</evidence>
<evidence type="ECO:0000256" key="5">
    <source>
        <dbReference type="ARBA" id="ARBA00022777"/>
    </source>
</evidence>
<dbReference type="PANTHER" id="PTHR43304:SF1">
    <property type="entry name" value="PAC DOMAIN-CONTAINING PROTEIN"/>
    <property type="match status" value="1"/>
</dbReference>
<dbReference type="SMART" id="SM00065">
    <property type="entry name" value="GAF"/>
    <property type="match status" value="1"/>
</dbReference>
<dbReference type="CDD" id="cd00130">
    <property type="entry name" value="PAS"/>
    <property type="match status" value="3"/>
</dbReference>
<feature type="domain" description="PAC" evidence="7">
    <location>
        <begin position="534"/>
        <end position="586"/>
    </location>
</feature>
<proteinExistence type="predicted"/>
<dbReference type="SMART" id="SM00091">
    <property type="entry name" value="PAS"/>
    <property type="match status" value="3"/>
</dbReference>
<evidence type="ECO:0000313" key="8">
    <source>
        <dbReference type="EMBL" id="AFD00679.1"/>
    </source>
</evidence>
<protein>
    <recommendedName>
        <fullName evidence="2">histidine kinase</fullName>
        <ecNumber evidence="2">2.7.13.3</ecNumber>
    </recommendedName>
</protein>
<name>H8I4T4_METCZ</name>
<evidence type="ECO:0000313" key="9">
    <source>
        <dbReference type="Proteomes" id="UP000005233"/>
    </source>
</evidence>
<dbReference type="eggNOG" id="arCOG03931">
    <property type="taxonomic scope" value="Archaea"/>
</dbReference>
<dbReference type="PROSITE" id="PS50112">
    <property type="entry name" value="PAS"/>
    <property type="match status" value="3"/>
</dbReference>
<comment type="catalytic activity">
    <reaction evidence="1">
        <text>ATP + protein L-histidine = ADP + protein N-phospho-L-histidine.</text>
        <dbReference type="EC" id="2.7.13.3"/>
    </reaction>
</comment>
<reference evidence="8 9" key="1">
    <citation type="journal article" date="2012" name="J. Bacteriol.">
        <title>Complete genome sequence of a thermophilic methanogen, Methanocella conradii HZ254, isolated from Chinese rice field soil.</title>
        <authorList>
            <person name="Lu Z."/>
            <person name="Lu Y."/>
        </authorList>
    </citation>
    <scope>NUCLEOTIDE SEQUENCE [LARGE SCALE GENOMIC DNA]</scope>
    <source>
        <strain evidence="9">DSM 24694 / JCM 17849 / CGMCC 1.5162 / HZ254</strain>
    </source>
</reference>
<dbReference type="HOGENOM" id="CLU_362344_0_0_2"/>
<dbReference type="Pfam" id="PF13185">
    <property type="entry name" value="GAF_2"/>
    <property type="match status" value="1"/>
</dbReference>
<dbReference type="Gene3D" id="3.30.450.20">
    <property type="entry name" value="PAS domain"/>
    <property type="match status" value="4"/>
</dbReference>
<dbReference type="KEGG" id="mez:Mtc_1939"/>
<gene>
    <name evidence="8" type="ordered locus">Mtc_1939</name>
</gene>
<dbReference type="eggNOG" id="arCOG02352">
    <property type="taxonomic scope" value="Archaea"/>
</dbReference>
<keyword evidence="4" id="KW-0808">Transferase</keyword>
<dbReference type="InterPro" id="IPR035965">
    <property type="entry name" value="PAS-like_dom_sf"/>
</dbReference>
<dbReference type="EC" id="2.7.13.3" evidence="2"/>
<dbReference type="GO" id="GO:0004673">
    <property type="term" value="F:protein histidine kinase activity"/>
    <property type="evidence" value="ECO:0007669"/>
    <property type="project" value="UniProtKB-EC"/>
</dbReference>
<dbReference type="eggNOG" id="arCOG02338">
    <property type="taxonomic scope" value="Archaea"/>
</dbReference>
<dbReference type="NCBIfam" id="TIGR00229">
    <property type="entry name" value="sensory_box"/>
    <property type="match status" value="4"/>
</dbReference>
<feature type="domain" description="PAS" evidence="6">
    <location>
        <begin position="330"/>
        <end position="399"/>
    </location>
</feature>
<dbReference type="InterPro" id="IPR000700">
    <property type="entry name" value="PAS-assoc_C"/>
</dbReference>
<dbReference type="SMART" id="SM00086">
    <property type="entry name" value="PAC"/>
    <property type="match status" value="3"/>
</dbReference>
<feature type="domain" description="PAS" evidence="6">
    <location>
        <begin position="73"/>
        <end position="145"/>
    </location>
</feature>
<dbReference type="InterPro" id="IPR003018">
    <property type="entry name" value="GAF"/>
</dbReference>
<feature type="domain" description="PAS" evidence="6">
    <location>
        <begin position="197"/>
        <end position="274"/>
    </location>
</feature>
<dbReference type="Gene3D" id="2.10.70.100">
    <property type="match status" value="1"/>
</dbReference>
<dbReference type="Gene3D" id="3.30.450.40">
    <property type="match status" value="1"/>
</dbReference>
<sequence length="771" mass="88295">MVLKHPIMNANREELASIKEVLKANPRGMNVLEIAKAINMHRQSVAKYMEMLTISGQVDVKAFGPSKVYYLSQRLPISAILNISSDVIIKLDKNLMIMDVNDAFLKLIKAERDEILNKNIDSLPFIHQLDPAILSNIVEAINGKESVVETLYKNTDAEKFFNVKFIPSVFEDGQPGVIILFEDITDRKLMDMAIKANEKKLRGIIEQSFDGIMITDKHGIVIEYNRSLQQLTGVNKDDVLGKYIWDVLFHIMEAKDESVYRKIKLELKDLLKNDRETYKHHEIEIVRPDKSRRILQIITSLIRTENSYLLCSIARDVTERIKMEKALQERDEKLRVLIETMQTGLAIHQGEQFIDVNKALEKMTGYSRDELLSMKFWDIVHPYYRDMVKEHILGVHQAEGQAPSTCECRIVTKNGDIRWVELNVGHVTYEGEQWNIISCVDAQSRKEVNDALKEKQINFNSAKHFSSFGSWKWDIKSNKMDLSDETYNILGIQRPKNSKDVLIDREKFLNVVHPDDRDKIANSAEAVLQKRGKQSERLRIIRPDGTERVIRVEEEAIFDESGNPMAIYGVWHDVTEYNHLEEERDKLAARLKESADMLSAIVYATENAMSTPNLDEFLSSVLNRLVHLVKAKSIVLLLRDPDRIYVRAGVGVDDLVRARLSTPATKGFSCMITPTGEPLYIEDAQSEPRANNTVFKEIGVRSMLGVPVKHRGEVVGVLHVEWGDVHPYKKEEQDVLQVIADRCGAAIMNTMLYERTKKLMSQARYKVSKGF</sequence>
<feature type="domain" description="PAC" evidence="7">
    <location>
        <begin position="279"/>
        <end position="329"/>
    </location>
</feature>
<dbReference type="InterPro" id="IPR013655">
    <property type="entry name" value="PAS_fold_3"/>
</dbReference>
<dbReference type="InterPro" id="IPR052162">
    <property type="entry name" value="Sensor_kinase/Photoreceptor"/>
</dbReference>